<dbReference type="EMBL" id="LOSJ02000002">
    <property type="protein sequence ID" value="PNM58314.1"/>
    <property type="molecule type" value="Genomic_DNA"/>
</dbReference>
<name>A0A2J9V3D7_VIBMI</name>
<dbReference type="OrthoDB" id="5813818at2"/>
<proteinExistence type="predicted"/>
<sequence>MAKKAKPPLKLPNPVNSNPSLDAEHIIYVAGTGGGKTSAVKHMGFVPKGSQAVFFDPYRNYAGQKFQGQQCHGTSSRLAFLKSLLMARKRGQSFKLAYVPEFGACGDELEFFASVVWSLGNGHAPKLHTVIEELASCVESSGKLLGKAGELWRGGRQFGLVCHSVFQKGQEVPKTVTDQSSTWWIGAVNSAADARYLADKKGLNVKEIESLVSAKVNKTRIGKPIAEYLLVKDGIGNVAKLAFNCQTGQKVPLHYR</sequence>
<dbReference type="SUPFAM" id="SSF52540">
    <property type="entry name" value="P-loop containing nucleoside triphosphate hydrolases"/>
    <property type="match status" value="1"/>
</dbReference>
<dbReference type="InterPro" id="IPR027417">
    <property type="entry name" value="P-loop_NTPase"/>
</dbReference>
<organism evidence="1 2">
    <name type="scientific">Vibrio mimicus</name>
    <dbReference type="NCBI Taxonomy" id="674"/>
    <lineage>
        <taxon>Bacteria</taxon>
        <taxon>Pseudomonadati</taxon>
        <taxon>Pseudomonadota</taxon>
        <taxon>Gammaproteobacteria</taxon>
        <taxon>Vibrionales</taxon>
        <taxon>Vibrionaceae</taxon>
        <taxon>Vibrio</taxon>
    </lineage>
</organism>
<dbReference type="Proteomes" id="UP000053748">
    <property type="component" value="Unassembled WGS sequence"/>
</dbReference>
<evidence type="ECO:0000313" key="1">
    <source>
        <dbReference type="EMBL" id="PNM58314.1"/>
    </source>
</evidence>
<evidence type="ECO:0000313" key="2">
    <source>
        <dbReference type="Proteomes" id="UP000053748"/>
    </source>
</evidence>
<dbReference type="AlphaFoldDB" id="A0A2J9V3D7"/>
<comment type="caution">
    <text evidence="1">The sequence shown here is derived from an EMBL/GenBank/DDBJ whole genome shotgun (WGS) entry which is preliminary data.</text>
</comment>
<accession>A0A2J9V3D7</accession>
<protein>
    <submittedName>
        <fullName evidence="1">Uncharacterized protein</fullName>
    </submittedName>
</protein>
<gene>
    <name evidence="1" type="ORF">AL544_020775</name>
</gene>
<dbReference type="RefSeq" id="WP_001074397.1">
    <property type="nucleotide sequence ID" value="NZ_CAWMSS010000001.1"/>
</dbReference>
<reference evidence="1" key="1">
    <citation type="submission" date="2017-12" db="EMBL/GenBank/DDBJ databases">
        <title>FDA dAtabase for Regulatory Grade micrObial Sequences (FDA-ARGOS): Supporting development and validation of Infectious Disease Dx tests.</title>
        <authorList>
            <person name="Hoffmann M."/>
            <person name="Allard M."/>
            <person name="Evans P."/>
            <person name="Brown E."/>
            <person name="Tallon L.J."/>
            <person name="Sadzewicz L."/>
            <person name="Sengamalay N."/>
            <person name="Ott S."/>
            <person name="Godinez A."/>
            <person name="Nagaraj S."/>
            <person name="Vavikolanu K."/>
            <person name="Aluvathingal J."/>
            <person name="Nadendla S."/>
            <person name="Hobson J."/>
            <person name="Sichtig H."/>
        </authorList>
    </citation>
    <scope>NUCLEOTIDE SEQUENCE [LARGE SCALE GENOMIC DNA]</scope>
    <source>
        <strain evidence="1">FDAARGOS_113</strain>
    </source>
</reference>
<dbReference type="Gene3D" id="3.40.50.300">
    <property type="entry name" value="P-loop containing nucleotide triphosphate hydrolases"/>
    <property type="match status" value="1"/>
</dbReference>
<keyword evidence="2" id="KW-1185">Reference proteome</keyword>